<keyword evidence="3" id="KW-1185">Reference proteome</keyword>
<gene>
    <name evidence="2" type="ORF">FPZ49_10365</name>
</gene>
<evidence type="ECO:0000259" key="1">
    <source>
        <dbReference type="PROSITE" id="PS51746"/>
    </source>
</evidence>
<proteinExistence type="predicted"/>
<dbReference type="Gene3D" id="3.60.40.10">
    <property type="entry name" value="PPM-type phosphatase domain"/>
    <property type="match status" value="1"/>
</dbReference>
<dbReference type="InterPro" id="IPR036457">
    <property type="entry name" value="PPM-type-like_dom_sf"/>
</dbReference>
<name>A0A559KDD6_9BACL</name>
<sequence>MNLTFSIHWKYGAGTHTGWFRTLNEDRSLLRMGTSPSGVPYAAAVMADGMGGTGDGGLASELAVEKLKTWMEQKLPTVLDDSKWMSRLEIEGTALLHNLHRHLVDKRRAHGQTLGTTLTLLVLFQSVYNIFHIGDCRIYKFYSSGRLAQLTRDHSWVAEQVRKGFLAKHKARTHPKRHILTQGLGLGKEPKVYVRSGTYHPGTLFLLTSDGFHDRFSNEAIAIMLRRASSSLEPQDVCDQLITRALDKHADDNISLLLIKPIGRNKTLRALLGIRTKLCWLWIRRLLRRS</sequence>
<dbReference type="EMBL" id="VNJI01000010">
    <property type="protein sequence ID" value="TVY10114.1"/>
    <property type="molecule type" value="Genomic_DNA"/>
</dbReference>
<dbReference type="RefSeq" id="WP_144846197.1">
    <property type="nucleotide sequence ID" value="NZ_VNJI01000010.1"/>
</dbReference>
<reference evidence="2 3" key="1">
    <citation type="submission" date="2019-07" db="EMBL/GenBank/DDBJ databases">
        <authorList>
            <person name="Kim J."/>
        </authorList>
    </citation>
    <scope>NUCLEOTIDE SEQUENCE [LARGE SCALE GENOMIC DNA]</scope>
    <source>
        <strain evidence="2 3">JC52</strain>
    </source>
</reference>
<dbReference type="SUPFAM" id="SSF81606">
    <property type="entry name" value="PP2C-like"/>
    <property type="match status" value="1"/>
</dbReference>
<evidence type="ECO:0000313" key="2">
    <source>
        <dbReference type="EMBL" id="TVY10114.1"/>
    </source>
</evidence>
<organism evidence="2 3">
    <name type="scientific">Paenibacillus cremeus</name>
    <dbReference type="NCBI Taxonomy" id="2163881"/>
    <lineage>
        <taxon>Bacteria</taxon>
        <taxon>Bacillati</taxon>
        <taxon>Bacillota</taxon>
        <taxon>Bacilli</taxon>
        <taxon>Bacillales</taxon>
        <taxon>Paenibacillaceae</taxon>
        <taxon>Paenibacillus</taxon>
    </lineage>
</organism>
<dbReference type="CDD" id="cd00143">
    <property type="entry name" value="PP2Cc"/>
    <property type="match status" value="1"/>
</dbReference>
<feature type="domain" description="PPM-type phosphatase" evidence="1">
    <location>
        <begin position="10"/>
        <end position="261"/>
    </location>
</feature>
<dbReference type="Proteomes" id="UP000317036">
    <property type="component" value="Unassembled WGS sequence"/>
</dbReference>
<protein>
    <submittedName>
        <fullName evidence="2">Serine/threonine-protein phosphatase</fullName>
    </submittedName>
</protein>
<comment type="caution">
    <text evidence="2">The sequence shown here is derived from an EMBL/GenBank/DDBJ whole genome shotgun (WGS) entry which is preliminary data.</text>
</comment>
<dbReference type="SMART" id="SM00331">
    <property type="entry name" value="PP2C_SIG"/>
    <property type="match status" value="1"/>
</dbReference>
<dbReference type="SMART" id="SM00332">
    <property type="entry name" value="PP2Cc"/>
    <property type="match status" value="1"/>
</dbReference>
<dbReference type="AlphaFoldDB" id="A0A559KDD6"/>
<dbReference type="InterPro" id="IPR001932">
    <property type="entry name" value="PPM-type_phosphatase-like_dom"/>
</dbReference>
<dbReference type="Pfam" id="PF13672">
    <property type="entry name" value="PP2C_2"/>
    <property type="match status" value="1"/>
</dbReference>
<dbReference type="PROSITE" id="PS51746">
    <property type="entry name" value="PPM_2"/>
    <property type="match status" value="1"/>
</dbReference>
<accession>A0A559KDD6</accession>
<dbReference type="OrthoDB" id="9801841at2"/>
<evidence type="ECO:0000313" key="3">
    <source>
        <dbReference type="Proteomes" id="UP000317036"/>
    </source>
</evidence>